<dbReference type="AlphaFoldDB" id="B0TDQ0"/>
<organism evidence="1 2">
    <name type="scientific">Heliobacterium modesticaldum (strain ATCC 51547 / Ice1)</name>
    <dbReference type="NCBI Taxonomy" id="498761"/>
    <lineage>
        <taxon>Bacteria</taxon>
        <taxon>Bacillati</taxon>
        <taxon>Bacillota</taxon>
        <taxon>Clostridia</taxon>
        <taxon>Eubacteriales</taxon>
        <taxon>Heliobacteriaceae</taxon>
        <taxon>Heliomicrobium</taxon>
    </lineage>
</organism>
<dbReference type="RefSeq" id="WP_012281312.1">
    <property type="nucleotide sequence ID" value="NC_010337.2"/>
</dbReference>
<name>B0TDQ0_HELMI</name>
<protein>
    <submittedName>
        <fullName evidence="1">Uncharacterized protein</fullName>
    </submittedName>
</protein>
<dbReference type="OrthoDB" id="2079214at2"/>
<dbReference type="EMBL" id="CP000930">
    <property type="protein sequence ID" value="ABZ82763.1"/>
    <property type="molecule type" value="Genomic_DNA"/>
</dbReference>
<sequence length="362" mass="40360">MCAMTIRVINNSNHDFQCIGSWGDSISCNSGALIPGGEKGKRIVEIGTIDLPKAGLRSGNWGWWYVQDVVNKATIEFFAFADPWSHNGDRVSAGLRANNSHNIDRVTPNPLPGYFDTAKDNDSFTLIIQSQWTDNPPDYIFNFGHYGCKYAPVLDKWQWAAHAYVKVVSFDGSRTVNFDCYGGTYPDDPSNDWVYPSLSFTATEDQLLLARAICSFEIDESRTDYGRKPCVSTLTPSGKLRLGDCCGIIYLHSGVCHQMANRICAAVTNLDAGDMADMALYNDTKGLWGTYGKLNNPGPGVVWDRIFNAYSDQMTLTDKQLKALGVCPDAKDEAVRLLYGSWEDYLRECRNLVAQYKNKKKP</sequence>
<evidence type="ECO:0000313" key="1">
    <source>
        <dbReference type="EMBL" id="ABZ82763.1"/>
    </source>
</evidence>
<dbReference type="STRING" id="498761.HM1_0144"/>
<accession>B0TDQ0</accession>
<dbReference type="HOGENOM" id="CLU_764550_0_0_9"/>
<gene>
    <name evidence="1" type="ORF">HM1_0144</name>
</gene>
<keyword evidence="2" id="KW-1185">Reference proteome</keyword>
<proteinExistence type="predicted"/>
<dbReference type="Proteomes" id="UP000008550">
    <property type="component" value="Chromosome"/>
</dbReference>
<reference evidence="1 2" key="1">
    <citation type="journal article" date="2008" name="J. Bacteriol.">
        <title>The genome of Heliobacterium modesticaldum, a phototrophic representative of the Firmicutes containing the simplest photosynthetic apparatus.</title>
        <authorList>
            <person name="Sattley W.M."/>
            <person name="Madigan M.T."/>
            <person name="Swingley W.D."/>
            <person name="Cheung P.C."/>
            <person name="Clocksin K.M."/>
            <person name="Conrad A.L."/>
            <person name="Dejesa L.C."/>
            <person name="Honchak B.M."/>
            <person name="Jung D.O."/>
            <person name="Karbach L.E."/>
            <person name="Kurdoglu A."/>
            <person name="Lahiri S."/>
            <person name="Mastrian S.D."/>
            <person name="Page L.E."/>
            <person name="Taylor H.L."/>
            <person name="Wang Z.T."/>
            <person name="Raymond J."/>
            <person name="Chen M."/>
            <person name="Blankenship R.E."/>
            <person name="Touchman J.W."/>
        </authorList>
    </citation>
    <scope>NUCLEOTIDE SEQUENCE [LARGE SCALE GENOMIC DNA]</scope>
    <source>
        <strain evidence="2">ATCC 51547 / Ice1</strain>
    </source>
</reference>
<evidence type="ECO:0000313" key="2">
    <source>
        <dbReference type="Proteomes" id="UP000008550"/>
    </source>
</evidence>
<dbReference type="KEGG" id="hmo:HM1_0144"/>